<evidence type="ECO:0000256" key="1">
    <source>
        <dbReference type="SAM" id="SignalP"/>
    </source>
</evidence>
<dbReference type="AlphaFoldDB" id="A0A178MBZ6"/>
<keyword evidence="1" id="KW-0732">Signal</keyword>
<comment type="caution">
    <text evidence="2">The sequence shown here is derived from an EMBL/GenBank/DDBJ whole genome shotgun (WGS) entry which is preliminary data.</text>
</comment>
<sequence length="409" mass="43650">MRHYLAIVLIVWWLLSVSAAAAQSQRTFTLDFEGFPDNQSIDAYGGLVFQFGWRFGDLRSGRYNAPFPESCPDFGGTCAFAVNGNGFARVSGSGTGEIALPEGVMSFSAAVSTSDPLTFTAFAAGGVVLGTAVVEPNTFTGWLDRVTLTAPPNQTIATIEVSGTRDTWLIDDVQYTVDLARGAQPARLVVAQRVDDVARPGEVVTLDLVVENYGRGPVFDATIELPFDEHTLILLDATPSRAGVWVSEVQPGLITIRTGPLAANRDLVRMTIRFRVRDDAPNGVAIGRLARLAYRDGVTEGGRGRSNVPRTTIGPGPELSYWRAPEVTVAGQSLTYAAAGFAPGEPVGIWYNPPDGAPPVTVTTVRADGDGRVSGTLSLRDVPAGSYTLVLYSHHSQQTFVGEFAVVAR</sequence>
<reference evidence="2 3" key="1">
    <citation type="submission" date="2016-04" db="EMBL/GenBank/DDBJ databases">
        <title>Chloroflexus islandicus sp. nov., a thermophilic filamentous anoxygenic phototrophic bacterium from geyser Strokkur (Iceland).</title>
        <authorList>
            <person name="Gaisin V.A."/>
            <person name="Kalashnikov A.M."/>
            <person name="Sukhacheva M.V."/>
            <person name="Grouzdev D.S."/>
            <person name="Ivanov T.M."/>
            <person name="Kuznetsov B."/>
            <person name="Gorlenko V.M."/>
        </authorList>
    </citation>
    <scope>NUCLEOTIDE SEQUENCE [LARGE SCALE GENOMIC DNA]</scope>
    <source>
        <strain evidence="3">isl-2</strain>
    </source>
</reference>
<evidence type="ECO:0000313" key="3">
    <source>
        <dbReference type="Proteomes" id="UP000078287"/>
    </source>
</evidence>
<keyword evidence="3" id="KW-1185">Reference proteome</keyword>
<feature type="chain" id="PRO_5008091843" description="DUF11 domain-containing protein" evidence="1">
    <location>
        <begin position="22"/>
        <end position="409"/>
    </location>
</feature>
<proteinExistence type="predicted"/>
<evidence type="ECO:0000313" key="2">
    <source>
        <dbReference type="EMBL" id="OAN46279.1"/>
    </source>
</evidence>
<dbReference type="OrthoDB" id="166306at2"/>
<organism evidence="2 3">
    <name type="scientific">Chloroflexus islandicus</name>
    <dbReference type="NCBI Taxonomy" id="1707952"/>
    <lineage>
        <taxon>Bacteria</taxon>
        <taxon>Bacillati</taxon>
        <taxon>Chloroflexota</taxon>
        <taxon>Chloroflexia</taxon>
        <taxon>Chloroflexales</taxon>
        <taxon>Chloroflexineae</taxon>
        <taxon>Chloroflexaceae</taxon>
        <taxon>Chloroflexus</taxon>
    </lineage>
</organism>
<evidence type="ECO:0008006" key="4">
    <source>
        <dbReference type="Google" id="ProtNLM"/>
    </source>
</evidence>
<feature type="signal peptide" evidence="1">
    <location>
        <begin position="1"/>
        <end position="21"/>
    </location>
</feature>
<dbReference type="Proteomes" id="UP000078287">
    <property type="component" value="Unassembled WGS sequence"/>
</dbReference>
<dbReference type="RefSeq" id="WP_066786084.1">
    <property type="nucleotide sequence ID" value="NZ_LWQS01000046.1"/>
</dbReference>
<dbReference type="EMBL" id="LWQS01000046">
    <property type="protein sequence ID" value="OAN46279.1"/>
    <property type="molecule type" value="Genomic_DNA"/>
</dbReference>
<gene>
    <name evidence="2" type="ORF">A6A03_12940</name>
</gene>
<name>A0A178MBZ6_9CHLR</name>
<accession>A0A178MBZ6</accession>
<protein>
    <recommendedName>
        <fullName evidence="4">DUF11 domain-containing protein</fullName>
    </recommendedName>
</protein>